<sequence>METPSPVDEAPFRSSRSLKIQAQRKFAQGYGPAAFFQTQLKNPSATEYPTTIQTPLKDVPDFDIDSLPSTEDFLDFLCYRETNLYKPKNDVFLKLKPLSSWDTPGSDDRTKDESDEAEDEPLIKLKHDKKVTNVFECLSSVSSSEESLASLKKDPPFEEEVKPKKRFPMLRPIAVGTPLIKNVKTKLQLQQAESETACRTLRSGKVTEVGEPSTLDPKSKTQLSKTVSLVQDLKQKKKVQLKTRTRSQPVEKTAISLSPLSEVEDKPLRTRANASRRMSEEIPLEILKRIKVDEVDGPVSCFRNTRSTTTTIEPAKTRRGSLSHPSTVKLGKAELSVKKNTAKKVRNKTRSSTYFERLKEDGFISGDSLNIYDNCTDFLPDDIIDAPVLKPTEEEFSNPFRYIEKISKKAEKFGICKIIPPTSFKSSCILNEDLRFVGYKQHVHKLFDRFGPNVKEYSAIRRHLLSQGIETSQLPIIAGLELDLPMLSAAVEANGGLNKIIEEKKWAAVSDFLRAPKWAQDRSARLDELYIKYLLAYDLLSPEERNRLYEEAEAAKDKRFKKRLSNEPIEEEDDPLQEKDECTIKGRSMSLKDFKRVAKNASAQLTYDSDTCETIEGRFWRLVETQLQHTCVLIGSVDAGDTGCGFPSSKSPLAKHPWNPKVLTNSSESVLRSMSRIIGVTAPILHFGMVFSACCWFRDPHGLPWIEFMHSGSPRVWYGLSVDQEPAFRSAVQKLWPGFIQNKRVWLPSDAVMISPRALHEKGIRLSRTVQNPGEFIVVFPRAFTNSISTGYSVSESAYFAPIAWLKTAPQIFADARESCEPTMFSLDRLLVSMVQDSKVSGEMLKE</sequence>
<dbReference type="Pfam" id="PF02373">
    <property type="entry name" value="JmjC"/>
    <property type="match status" value="1"/>
</dbReference>
<protein>
    <recommendedName>
        <fullName evidence="8">Protein Jumonji</fullName>
    </recommendedName>
</protein>
<evidence type="ECO:0008006" key="8">
    <source>
        <dbReference type="Google" id="ProtNLM"/>
    </source>
</evidence>
<dbReference type="SUPFAM" id="SSF51197">
    <property type="entry name" value="Clavaminate synthase-like"/>
    <property type="match status" value="1"/>
</dbReference>
<evidence type="ECO:0000259" key="4">
    <source>
        <dbReference type="PROSITE" id="PS51183"/>
    </source>
</evidence>
<dbReference type="GO" id="GO:0010468">
    <property type="term" value="P:regulation of gene expression"/>
    <property type="evidence" value="ECO:0007669"/>
    <property type="project" value="TreeGrafter"/>
</dbReference>
<dbReference type="Gene3D" id="1.10.150.60">
    <property type="entry name" value="ARID DNA-binding domain"/>
    <property type="match status" value="1"/>
</dbReference>
<organism evidence="6 7">
    <name type="scientific">Artemia franciscana</name>
    <name type="common">Brine shrimp</name>
    <name type="synonym">Artemia sanfranciscana</name>
    <dbReference type="NCBI Taxonomy" id="6661"/>
    <lineage>
        <taxon>Eukaryota</taxon>
        <taxon>Metazoa</taxon>
        <taxon>Ecdysozoa</taxon>
        <taxon>Arthropoda</taxon>
        <taxon>Crustacea</taxon>
        <taxon>Branchiopoda</taxon>
        <taxon>Anostraca</taxon>
        <taxon>Artemiidae</taxon>
        <taxon>Artemia</taxon>
    </lineage>
</organism>
<dbReference type="PROSITE" id="PS51183">
    <property type="entry name" value="JMJN"/>
    <property type="match status" value="1"/>
</dbReference>
<dbReference type="InterPro" id="IPR001606">
    <property type="entry name" value="ARID_dom"/>
</dbReference>
<accession>A0AA88HBU8</accession>
<feature type="domain" description="ARID" evidence="3">
    <location>
        <begin position="450"/>
        <end position="542"/>
    </location>
</feature>
<evidence type="ECO:0000259" key="5">
    <source>
        <dbReference type="PROSITE" id="PS51184"/>
    </source>
</evidence>
<keyword evidence="2" id="KW-0539">Nucleus</keyword>
<dbReference type="SMART" id="SM00558">
    <property type="entry name" value="JmjC"/>
    <property type="match status" value="1"/>
</dbReference>
<dbReference type="CDD" id="cd16870">
    <property type="entry name" value="ARID_JARD2"/>
    <property type="match status" value="1"/>
</dbReference>
<dbReference type="Proteomes" id="UP001187531">
    <property type="component" value="Unassembled WGS sequence"/>
</dbReference>
<dbReference type="PANTHER" id="PTHR10694">
    <property type="entry name" value="LYSINE-SPECIFIC DEMETHYLASE"/>
    <property type="match status" value="1"/>
</dbReference>
<feature type="non-terminal residue" evidence="6">
    <location>
        <position position="847"/>
    </location>
</feature>
<comment type="subcellular location">
    <subcellularLocation>
        <location evidence="1">Nucleus</location>
    </subcellularLocation>
</comment>
<dbReference type="Pfam" id="PF01388">
    <property type="entry name" value="ARID"/>
    <property type="match status" value="1"/>
</dbReference>
<dbReference type="Pfam" id="PF02375">
    <property type="entry name" value="JmjN"/>
    <property type="match status" value="1"/>
</dbReference>
<feature type="domain" description="JmjC" evidence="5">
    <location>
        <begin position="652"/>
        <end position="817"/>
    </location>
</feature>
<dbReference type="GO" id="GO:0006338">
    <property type="term" value="P:chromatin remodeling"/>
    <property type="evidence" value="ECO:0007669"/>
    <property type="project" value="TreeGrafter"/>
</dbReference>
<dbReference type="PROSITE" id="PS51011">
    <property type="entry name" value="ARID"/>
    <property type="match status" value="1"/>
</dbReference>
<dbReference type="PANTHER" id="PTHR10694:SF113">
    <property type="entry name" value="PROTEIN JUMONJI"/>
    <property type="match status" value="1"/>
</dbReference>
<evidence type="ECO:0000256" key="2">
    <source>
        <dbReference type="ARBA" id="ARBA00023242"/>
    </source>
</evidence>
<dbReference type="SUPFAM" id="SSF46774">
    <property type="entry name" value="ARID-like"/>
    <property type="match status" value="1"/>
</dbReference>
<dbReference type="GO" id="GO:0003677">
    <property type="term" value="F:DNA binding"/>
    <property type="evidence" value="ECO:0007669"/>
    <property type="project" value="InterPro"/>
</dbReference>
<dbReference type="GO" id="GO:0005634">
    <property type="term" value="C:nucleus"/>
    <property type="evidence" value="ECO:0007669"/>
    <property type="project" value="UniProtKB-SubCell"/>
</dbReference>
<dbReference type="SMART" id="SM01014">
    <property type="entry name" value="ARID"/>
    <property type="match status" value="1"/>
</dbReference>
<dbReference type="EMBL" id="JAVRJZ010000018">
    <property type="protein sequence ID" value="KAK2708533.1"/>
    <property type="molecule type" value="Genomic_DNA"/>
</dbReference>
<dbReference type="SMART" id="SM00501">
    <property type="entry name" value="BRIGHT"/>
    <property type="match status" value="1"/>
</dbReference>
<evidence type="ECO:0000259" key="3">
    <source>
        <dbReference type="PROSITE" id="PS51011"/>
    </source>
</evidence>
<keyword evidence="7" id="KW-1185">Reference proteome</keyword>
<name>A0AA88HBU8_ARTSF</name>
<comment type="caution">
    <text evidence="6">The sequence shown here is derived from an EMBL/GenBank/DDBJ whole genome shotgun (WGS) entry which is preliminary data.</text>
</comment>
<dbReference type="AlphaFoldDB" id="A0AA88HBU8"/>
<evidence type="ECO:0000313" key="6">
    <source>
        <dbReference type="EMBL" id="KAK2708533.1"/>
    </source>
</evidence>
<dbReference type="InterPro" id="IPR036431">
    <property type="entry name" value="ARID_dom_sf"/>
</dbReference>
<dbReference type="InterPro" id="IPR003349">
    <property type="entry name" value="JmjN"/>
</dbReference>
<evidence type="ECO:0000313" key="7">
    <source>
        <dbReference type="Proteomes" id="UP001187531"/>
    </source>
</evidence>
<dbReference type="SMART" id="SM00545">
    <property type="entry name" value="JmjN"/>
    <property type="match status" value="1"/>
</dbReference>
<gene>
    <name evidence="6" type="ORF">QYM36_014215</name>
</gene>
<evidence type="ECO:0000256" key="1">
    <source>
        <dbReference type="ARBA" id="ARBA00004123"/>
    </source>
</evidence>
<dbReference type="PROSITE" id="PS51184">
    <property type="entry name" value="JMJC"/>
    <property type="match status" value="1"/>
</dbReference>
<dbReference type="InterPro" id="IPR003347">
    <property type="entry name" value="JmjC_dom"/>
</dbReference>
<dbReference type="GO" id="GO:0000785">
    <property type="term" value="C:chromatin"/>
    <property type="evidence" value="ECO:0007669"/>
    <property type="project" value="TreeGrafter"/>
</dbReference>
<feature type="domain" description="JmjN" evidence="4">
    <location>
        <begin position="386"/>
        <end position="427"/>
    </location>
</feature>
<dbReference type="Gene3D" id="2.60.120.650">
    <property type="entry name" value="Cupin"/>
    <property type="match status" value="1"/>
</dbReference>
<proteinExistence type="predicted"/>
<reference evidence="6" key="1">
    <citation type="submission" date="2023-07" db="EMBL/GenBank/DDBJ databases">
        <title>Chromosome-level genome assembly of Artemia franciscana.</title>
        <authorList>
            <person name="Jo E."/>
        </authorList>
    </citation>
    <scope>NUCLEOTIDE SEQUENCE</scope>
    <source>
        <tissue evidence="6">Whole body</tissue>
    </source>
</reference>